<evidence type="ECO:0000256" key="3">
    <source>
        <dbReference type="ARBA" id="ARBA00022679"/>
    </source>
</evidence>
<name>A0A6V8JXF7_9ACTN</name>
<organism evidence="10 11">
    <name type="scientific">Phytohabitans houttuyneae</name>
    <dbReference type="NCBI Taxonomy" id="1076126"/>
    <lineage>
        <taxon>Bacteria</taxon>
        <taxon>Bacillati</taxon>
        <taxon>Actinomycetota</taxon>
        <taxon>Actinomycetes</taxon>
        <taxon>Micromonosporales</taxon>
        <taxon>Micromonosporaceae</taxon>
    </lineage>
</organism>
<dbReference type="PROSITE" id="PS50011">
    <property type="entry name" value="PROTEIN_KINASE_DOM"/>
    <property type="match status" value="1"/>
</dbReference>
<dbReference type="SMART" id="SM00220">
    <property type="entry name" value="S_TKc"/>
    <property type="match status" value="1"/>
</dbReference>
<feature type="domain" description="Protein kinase" evidence="9">
    <location>
        <begin position="12"/>
        <end position="272"/>
    </location>
</feature>
<dbReference type="Gene3D" id="3.30.200.20">
    <property type="entry name" value="Phosphorylase Kinase, domain 1"/>
    <property type="match status" value="1"/>
</dbReference>
<dbReference type="Gene3D" id="1.10.510.10">
    <property type="entry name" value="Transferase(Phosphotransferase) domain 1"/>
    <property type="match status" value="1"/>
</dbReference>
<dbReference type="RefSeq" id="WP_218578556.1">
    <property type="nucleotide sequence ID" value="NZ_BAABGO010000007.1"/>
</dbReference>
<keyword evidence="3" id="KW-0808">Transferase</keyword>
<dbReference type="PANTHER" id="PTHR43289">
    <property type="entry name" value="MITOGEN-ACTIVATED PROTEIN KINASE KINASE KINASE 20-RELATED"/>
    <property type="match status" value="1"/>
</dbReference>
<dbReference type="PROSITE" id="PS00108">
    <property type="entry name" value="PROTEIN_KINASE_ST"/>
    <property type="match status" value="1"/>
</dbReference>
<keyword evidence="4" id="KW-0547">Nucleotide-binding</keyword>
<keyword evidence="2" id="KW-0723">Serine/threonine-protein kinase</keyword>
<dbReference type="InterPro" id="IPR011009">
    <property type="entry name" value="Kinase-like_dom_sf"/>
</dbReference>
<dbReference type="EMBL" id="BLPF01000001">
    <property type="protein sequence ID" value="GFJ75894.1"/>
    <property type="molecule type" value="Genomic_DNA"/>
</dbReference>
<dbReference type="InterPro" id="IPR008271">
    <property type="entry name" value="Ser/Thr_kinase_AS"/>
</dbReference>
<dbReference type="Proteomes" id="UP000482800">
    <property type="component" value="Unassembled WGS sequence"/>
</dbReference>
<keyword evidence="8" id="KW-1133">Transmembrane helix</keyword>
<feature type="compositionally biased region" description="Low complexity" evidence="7">
    <location>
        <begin position="369"/>
        <end position="390"/>
    </location>
</feature>
<dbReference type="CDD" id="cd14014">
    <property type="entry name" value="STKc_PknB_like"/>
    <property type="match status" value="1"/>
</dbReference>
<evidence type="ECO:0000313" key="10">
    <source>
        <dbReference type="EMBL" id="GFJ75894.1"/>
    </source>
</evidence>
<dbReference type="AlphaFoldDB" id="A0A6V8JXF7"/>
<dbReference type="InterPro" id="IPR000719">
    <property type="entry name" value="Prot_kinase_dom"/>
</dbReference>
<keyword evidence="8" id="KW-0812">Transmembrane</keyword>
<sequence>MLRSGVSLDDRYRLEERVATGGMGDVWRATDLALGRTVAVKVLLPSLSADPGFGARFLAESRMLAAVRHPGVVQVYDRGDCELPEGTRATYLVMEFVDGEPLSERLAREERLPAAETMRIVSEAARALDAVHEGGIVHRDVKPSNLLLRPNGSVVLLDFGVARSAAVTSVTGTNAAVLGTALYMAPEQARQQPVSAATDVYALGAVAYHALAGHPPFMGDNPVAIAMMHLDTPPPELPADVPPAVRAVVLRALEKDPADRYRGGASFAAAALSAVGAGGLESTAEMVPGDDPEATAPMAVGANGRTGGGRATVPVAPVPLRETGALRPLRPAGGGNKRRNATIAGVVAGAGLLVLLALVLFLPDGNNPPADGGTTTAPSATPGSSTSQPAGQEQPDRPRNTGGGATPSQAPTGGEGTSGPEESEEAPPPSNEQTTSPDAPETSESEGGGAGEPSPPGDDTEGSAPPAVESTPLTTG</sequence>
<dbReference type="Pfam" id="PF00069">
    <property type="entry name" value="Pkinase"/>
    <property type="match status" value="1"/>
</dbReference>
<protein>
    <recommendedName>
        <fullName evidence="1">non-specific serine/threonine protein kinase</fullName>
        <ecNumber evidence="1">2.7.11.1</ecNumber>
    </recommendedName>
</protein>
<proteinExistence type="predicted"/>
<dbReference type="GO" id="GO:0004674">
    <property type="term" value="F:protein serine/threonine kinase activity"/>
    <property type="evidence" value="ECO:0007669"/>
    <property type="project" value="UniProtKB-KW"/>
</dbReference>
<keyword evidence="8" id="KW-0472">Membrane</keyword>
<keyword evidence="6" id="KW-0067">ATP-binding</keyword>
<evidence type="ECO:0000256" key="6">
    <source>
        <dbReference type="ARBA" id="ARBA00022840"/>
    </source>
</evidence>
<evidence type="ECO:0000259" key="9">
    <source>
        <dbReference type="PROSITE" id="PS50011"/>
    </source>
</evidence>
<dbReference type="SUPFAM" id="SSF56112">
    <property type="entry name" value="Protein kinase-like (PK-like)"/>
    <property type="match status" value="1"/>
</dbReference>
<evidence type="ECO:0000256" key="4">
    <source>
        <dbReference type="ARBA" id="ARBA00022741"/>
    </source>
</evidence>
<dbReference type="PANTHER" id="PTHR43289:SF6">
    <property type="entry name" value="SERINE_THREONINE-PROTEIN KINASE NEKL-3"/>
    <property type="match status" value="1"/>
</dbReference>
<evidence type="ECO:0000256" key="8">
    <source>
        <dbReference type="SAM" id="Phobius"/>
    </source>
</evidence>
<evidence type="ECO:0000313" key="11">
    <source>
        <dbReference type="Proteomes" id="UP000482800"/>
    </source>
</evidence>
<evidence type="ECO:0000256" key="1">
    <source>
        <dbReference type="ARBA" id="ARBA00012513"/>
    </source>
</evidence>
<accession>A0A6V8JXF7</accession>
<keyword evidence="5" id="KW-0418">Kinase</keyword>
<reference evidence="10 11" key="1">
    <citation type="submission" date="2020-03" db="EMBL/GenBank/DDBJ databases">
        <title>Whole genome shotgun sequence of Phytohabitans houttuyneae NBRC 108639.</title>
        <authorList>
            <person name="Komaki H."/>
            <person name="Tamura T."/>
        </authorList>
    </citation>
    <scope>NUCLEOTIDE SEQUENCE [LARGE SCALE GENOMIC DNA]</scope>
    <source>
        <strain evidence="10 11">NBRC 108639</strain>
    </source>
</reference>
<evidence type="ECO:0000256" key="2">
    <source>
        <dbReference type="ARBA" id="ARBA00022527"/>
    </source>
</evidence>
<evidence type="ECO:0000256" key="7">
    <source>
        <dbReference type="SAM" id="MobiDB-lite"/>
    </source>
</evidence>
<gene>
    <name evidence="10" type="ORF">Phou_000740</name>
</gene>
<feature type="transmembrane region" description="Helical" evidence="8">
    <location>
        <begin position="340"/>
        <end position="362"/>
    </location>
</feature>
<keyword evidence="11" id="KW-1185">Reference proteome</keyword>
<evidence type="ECO:0000256" key="5">
    <source>
        <dbReference type="ARBA" id="ARBA00022777"/>
    </source>
</evidence>
<comment type="caution">
    <text evidence="10">The sequence shown here is derived from an EMBL/GenBank/DDBJ whole genome shotgun (WGS) entry which is preliminary data.</text>
</comment>
<dbReference type="EC" id="2.7.11.1" evidence="1"/>
<feature type="region of interest" description="Disordered" evidence="7">
    <location>
        <begin position="369"/>
        <end position="476"/>
    </location>
</feature>
<reference evidence="10 11" key="2">
    <citation type="submission" date="2020-03" db="EMBL/GenBank/DDBJ databases">
        <authorList>
            <person name="Ichikawa N."/>
            <person name="Kimura A."/>
            <person name="Kitahashi Y."/>
            <person name="Uohara A."/>
        </authorList>
    </citation>
    <scope>NUCLEOTIDE SEQUENCE [LARGE SCALE GENOMIC DNA]</scope>
    <source>
        <strain evidence="10 11">NBRC 108639</strain>
    </source>
</reference>
<dbReference type="FunFam" id="1.10.510.10:FF:000021">
    <property type="entry name" value="Serine/threonine protein kinase"/>
    <property type="match status" value="1"/>
</dbReference>
<dbReference type="GO" id="GO:0005524">
    <property type="term" value="F:ATP binding"/>
    <property type="evidence" value="ECO:0007669"/>
    <property type="project" value="UniProtKB-KW"/>
</dbReference>